<reference evidence="2 4" key="1">
    <citation type="submission" date="2017-11" db="EMBL/GenBank/DDBJ databases">
        <title>The genome of Rhizophagus clarus HR1 reveals common genetic basis of auxotrophy among arbuscular mycorrhizal fungi.</title>
        <authorList>
            <person name="Kobayashi Y."/>
        </authorList>
    </citation>
    <scope>NUCLEOTIDE SEQUENCE [LARGE SCALE GENOMIC DNA]</scope>
    <source>
        <strain evidence="2 4">HR1</strain>
    </source>
</reference>
<keyword evidence="1" id="KW-0812">Transmembrane</keyword>
<name>A0A2Z6S8R3_9GLOM</name>
<reference evidence="3" key="2">
    <citation type="submission" date="2019-10" db="EMBL/GenBank/DDBJ databases">
        <title>Conservation and host-specific expression of non-tandemly repeated heterogenous ribosome RNA gene in arbuscular mycorrhizal fungi.</title>
        <authorList>
            <person name="Maeda T."/>
            <person name="Kobayashi Y."/>
            <person name="Nakagawa T."/>
            <person name="Ezawa T."/>
            <person name="Yamaguchi K."/>
            <person name="Bino T."/>
            <person name="Nishimoto Y."/>
            <person name="Shigenobu S."/>
            <person name="Kawaguchi M."/>
        </authorList>
    </citation>
    <scope>NUCLEOTIDE SEQUENCE</scope>
    <source>
        <strain evidence="3">HR1</strain>
    </source>
</reference>
<keyword evidence="4" id="KW-1185">Reference proteome</keyword>
<evidence type="ECO:0000313" key="2">
    <source>
        <dbReference type="EMBL" id="GBC09513.1"/>
    </source>
</evidence>
<evidence type="ECO:0000313" key="4">
    <source>
        <dbReference type="Proteomes" id="UP000247702"/>
    </source>
</evidence>
<dbReference type="EMBL" id="BEXD01004307">
    <property type="protein sequence ID" value="GBC09513.1"/>
    <property type="molecule type" value="Genomic_DNA"/>
</dbReference>
<evidence type="ECO:0000256" key="1">
    <source>
        <dbReference type="SAM" id="Phobius"/>
    </source>
</evidence>
<accession>A0A2Z6S8R3</accession>
<feature type="transmembrane region" description="Helical" evidence="1">
    <location>
        <begin position="62"/>
        <end position="89"/>
    </location>
</feature>
<proteinExistence type="predicted"/>
<dbReference type="EMBL" id="BLAL01000206">
    <property type="protein sequence ID" value="GES91569.1"/>
    <property type="molecule type" value="Genomic_DNA"/>
</dbReference>
<dbReference type="Proteomes" id="UP000247702">
    <property type="component" value="Unassembled WGS sequence"/>
</dbReference>
<keyword evidence="1" id="KW-1133">Transmembrane helix</keyword>
<organism evidence="2 4">
    <name type="scientific">Rhizophagus clarus</name>
    <dbReference type="NCBI Taxonomy" id="94130"/>
    <lineage>
        <taxon>Eukaryota</taxon>
        <taxon>Fungi</taxon>
        <taxon>Fungi incertae sedis</taxon>
        <taxon>Mucoromycota</taxon>
        <taxon>Glomeromycotina</taxon>
        <taxon>Glomeromycetes</taxon>
        <taxon>Glomerales</taxon>
        <taxon>Glomeraceae</taxon>
        <taxon>Rhizophagus</taxon>
    </lineage>
</organism>
<gene>
    <name evidence="3" type="ORF">RCL2_001837600</name>
    <name evidence="2" type="ORF">RclHR1_08930006</name>
</gene>
<comment type="caution">
    <text evidence="2">The sequence shown here is derived from an EMBL/GenBank/DDBJ whole genome shotgun (WGS) entry which is preliminary data.</text>
</comment>
<dbReference type="Proteomes" id="UP000615446">
    <property type="component" value="Unassembled WGS sequence"/>
</dbReference>
<evidence type="ECO:0000313" key="3">
    <source>
        <dbReference type="EMBL" id="GES91569.1"/>
    </source>
</evidence>
<protein>
    <submittedName>
        <fullName evidence="2">Uncharacterized protein</fullName>
    </submittedName>
</protein>
<keyword evidence="1" id="KW-0472">Membrane</keyword>
<dbReference type="AlphaFoldDB" id="A0A2Z6S8R3"/>
<sequence>MKSSHRNDWDEINSSEMFGMKSSHQNDWDEINSSEMFGMKSSHRDFEWAYPVFNPDLISFNLIIATFFCAVRLVFSFVRFLNILLWYYSIENQYIFFFSLVEELMSYRRFILRPNLLAILLNQLKLLSVFVYYYCYYCLDCDEKVAGLRKRATSDYSIPGSCYSTENFI</sequence>
<feature type="transmembrane region" description="Helical" evidence="1">
    <location>
        <begin position="110"/>
        <end position="134"/>
    </location>
</feature>